<accession>A0ACC2X379</accession>
<evidence type="ECO:0000313" key="2">
    <source>
        <dbReference type="Proteomes" id="UP001230649"/>
    </source>
</evidence>
<dbReference type="Proteomes" id="UP001230649">
    <property type="component" value="Unassembled WGS sequence"/>
</dbReference>
<dbReference type="EMBL" id="JASBWS010000001">
    <property type="protein sequence ID" value="KAJ9117794.1"/>
    <property type="molecule type" value="Genomic_DNA"/>
</dbReference>
<gene>
    <name evidence="1" type="ORF">QFC20_000073</name>
</gene>
<reference evidence="1" key="1">
    <citation type="submission" date="2023-04" db="EMBL/GenBank/DDBJ databases">
        <title>Draft Genome sequencing of Naganishia species isolated from polar environments using Oxford Nanopore Technology.</title>
        <authorList>
            <person name="Leo P."/>
            <person name="Venkateswaran K."/>
        </authorList>
    </citation>
    <scope>NUCLEOTIDE SEQUENCE</scope>
    <source>
        <strain evidence="1">MNA-CCFEE 5262</strain>
    </source>
</reference>
<sequence length="1259" mass="135409">MSSEQSSTEGGAQARNISAQEIQREMATLRSLRRRSASSGGPGALPLDPDLPPPANLVVHATSPPKTGTGPYTHHHQHYHLHDDPMQLGREYSATSPTSPVSPSRSGRGSRSYVYASEYENTYDREREFDRFPQSHELDPDKPIMAQGEARLAGILPSAPSDDPRHLYWVPAHLHPELAPTEFMAFLKAHTHPDAEGPGGESQDGIDAGEGFAHRVGSGAGLARSPSWLARAGANGTGMVAGLARRASSLREDSQRPSPSGLAPPVSSLSAQNTPSLGASGSLNRKRSMLSRQYHPRVNDNIENAPPPLPTHREGLTRSLSRSGSHGEGIYGGSMGEQNVTLEDLQKLESIADEAAESGDPAVMRTLLKRSLSLNFSEDFVEGHPEVARNIDEQDSPILLSQTGSIMRRNAGTRRIRDRGSGVGSRLASSRRSKARGSTESEDTMPPSPGGSSHVSSAGSSAMDGRSLAPPVSLAPGQDGFSGTRRRPSNSSETSDEMYSAESGSPDGAAGASAAVDRRPSDASTEESSIYDAYATTDTQADTSIESSISSTSYGGGNSSSEDYYRPGGIKQEQVLSEKQGYQSQAAGHIQPDRPYGAYDAEQWETEGERTPTSQISDDFSRFKIFGDTTPQQQPQQLPPPLDMPRSTDAPPSPPETVKSQIHAASEKVVPAKPYPSPQPPASPQQPAVQAKPASKAAPPPLKLLKTKPSTDKLKVKSEKKGGLFSKNKDKDKSKKSEKKEEKGFLGSLFGSKKKQEDNTPSTFSKEGKATAAALLGTSKSAKSLGLIPMQGASPTTHGFAPYARYPIHVERAVYRLSHIKLANPRRPLYEQVLISNLMFWYLSIINKPATPAALPTSQQKDTVAIQATAESEKPAAGIRPAMARNALSSTPPANTKPPGATAANEASAKRTSLNKPEQRGQSRPRSAETPIRSPQYGMQNLQMEQEYGSRPPTNQRPPAVQQAPPPSAPQQQQPPPALPSVRRAAPPNPINTSLGPVKQNPLSPRNVQLPYDHEPQLMAADKPRRTSSNAPPIMMENGRRMYPERPQQSGDNAYQPQPQYQQPSERREPPRPRQAYPQHSGPQPGQVFQYPSNMLNVKPGQVFPSGAISPGGTQPGQVIQHPQYNNNSQYSAQPYEQSDARLPPGAINPRQSSPDPSRNAQTHGQVGSRGGSVQTNGRRAASSGDSYHNEYPNSAQSGGGTCSISASANMQYDPRAQQNRLGAPPMMMRTPSPQPPTANNDSSYTYRQPIPGHYETRR</sequence>
<name>A0ACC2X379_9TREE</name>
<comment type="caution">
    <text evidence="1">The sequence shown here is derived from an EMBL/GenBank/DDBJ whole genome shotgun (WGS) entry which is preliminary data.</text>
</comment>
<evidence type="ECO:0000313" key="1">
    <source>
        <dbReference type="EMBL" id="KAJ9117794.1"/>
    </source>
</evidence>
<protein>
    <submittedName>
        <fullName evidence="1">Uncharacterized protein</fullName>
    </submittedName>
</protein>
<organism evidence="1 2">
    <name type="scientific">Naganishia adeliensis</name>
    <dbReference type="NCBI Taxonomy" id="92952"/>
    <lineage>
        <taxon>Eukaryota</taxon>
        <taxon>Fungi</taxon>
        <taxon>Dikarya</taxon>
        <taxon>Basidiomycota</taxon>
        <taxon>Agaricomycotina</taxon>
        <taxon>Tremellomycetes</taxon>
        <taxon>Filobasidiales</taxon>
        <taxon>Filobasidiaceae</taxon>
        <taxon>Naganishia</taxon>
    </lineage>
</organism>
<keyword evidence="2" id="KW-1185">Reference proteome</keyword>
<proteinExistence type="predicted"/>